<reference evidence="1 2" key="1">
    <citation type="submission" date="2018-10" db="EMBL/GenBank/DDBJ databases">
        <title>Isolation from cow dung.</title>
        <authorList>
            <person name="Ling L."/>
        </authorList>
    </citation>
    <scope>NUCLEOTIDE SEQUENCE [LARGE SCALE GENOMIC DNA]</scope>
    <source>
        <strain evidence="1 2">NEAU-LL90</strain>
    </source>
</reference>
<dbReference type="EMBL" id="RFFH01000003">
    <property type="protein sequence ID" value="RMI33586.1"/>
    <property type="molecule type" value="Genomic_DNA"/>
</dbReference>
<organism evidence="1 2">
    <name type="scientific">Nocardia stercoris</name>
    <dbReference type="NCBI Taxonomy" id="2483361"/>
    <lineage>
        <taxon>Bacteria</taxon>
        <taxon>Bacillati</taxon>
        <taxon>Actinomycetota</taxon>
        <taxon>Actinomycetes</taxon>
        <taxon>Mycobacteriales</taxon>
        <taxon>Nocardiaceae</taxon>
        <taxon>Nocardia</taxon>
    </lineage>
</organism>
<evidence type="ECO:0000313" key="2">
    <source>
        <dbReference type="Proteomes" id="UP000279275"/>
    </source>
</evidence>
<proteinExistence type="predicted"/>
<dbReference type="Proteomes" id="UP000279275">
    <property type="component" value="Unassembled WGS sequence"/>
</dbReference>
<sequence length="94" mass="10263">MYPADIDDAPGRLGHEVAFCINCECGTVVLAVAWGDKTRVMATGGLGLYAAFENSGWPELDFGDPRVESPFLARMINTPDGWLEFQRGYTAGEF</sequence>
<gene>
    <name evidence="1" type="ORF">EBN03_10815</name>
</gene>
<evidence type="ECO:0000313" key="1">
    <source>
        <dbReference type="EMBL" id="RMI33586.1"/>
    </source>
</evidence>
<protein>
    <submittedName>
        <fullName evidence="1">Uncharacterized protein</fullName>
    </submittedName>
</protein>
<accession>A0A3M2L941</accession>
<keyword evidence="2" id="KW-1185">Reference proteome</keyword>
<dbReference type="AlphaFoldDB" id="A0A3M2L941"/>
<comment type="caution">
    <text evidence="1">The sequence shown here is derived from an EMBL/GenBank/DDBJ whole genome shotgun (WGS) entry which is preliminary data.</text>
</comment>
<name>A0A3M2L941_9NOCA</name>